<protein>
    <submittedName>
        <fullName evidence="1">Uncharacterized protein</fullName>
    </submittedName>
</protein>
<gene>
    <name evidence="1" type="ORF">J2Z18_003173</name>
</gene>
<accession>A0ABS4FCU5</accession>
<comment type="caution">
    <text evidence="1">The sequence shown here is derived from an EMBL/GenBank/DDBJ whole genome shotgun (WGS) entry which is preliminary data.</text>
</comment>
<keyword evidence="2" id="KW-1185">Reference proteome</keyword>
<dbReference type="EMBL" id="JAGGKI010000007">
    <property type="protein sequence ID" value="MBP1894070.1"/>
    <property type="molecule type" value="Genomic_DNA"/>
</dbReference>
<proteinExistence type="predicted"/>
<name>A0ABS4FCU5_9BACL</name>
<sequence>MKNPLFNVMRYFNIVFLIKSTQKRIVPYNAFLCEFLFN</sequence>
<dbReference type="Proteomes" id="UP000706926">
    <property type="component" value="Unassembled WGS sequence"/>
</dbReference>
<organism evidence="1 2">
    <name type="scientific">Paenibacillus lactis</name>
    <dbReference type="NCBI Taxonomy" id="228574"/>
    <lineage>
        <taxon>Bacteria</taxon>
        <taxon>Bacillati</taxon>
        <taxon>Bacillota</taxon>
        <taxon>Bacilli</taxon>
        <taxon>Bacillales</taxon>
        <taxon>Paenibacillaceae</taxon>
        <taxon>Paenibacillus</taxon>
    </lineage>
</organism>
<reference evidence="1 2" key="1">
    <citation type="submission" date="2021-03" db="EMBL/GenBank/DDBJ databases">
        <title>Genomic Encyclopedia of Type Strains, Phase IV (KMG-IV): sequencing the most valuable type-strain genomes for metagenomic binning, comparative biology and taxonomic classification.</title>
        <authorList>
            <person name="Goeker M."/>
        </authorList>
    </citation>
    <scope>NUCLEOTIDE SEQUENCE [LARGE SCALE GENOMIC DNA]</scope>
    <source>
        <strain evidence="1 2">DSM 15596</strain>
    </source>
</reference>
<evidence type="ECO:0000313" key="2">
    <source>
        <dbReference type="Proteomes" id="UP000706926"/>
    </source>
</evidence>
<evidence type="ECO:0000313" key="1">
    <source>
        <dbReference type="EMBL" id="MBP1894070.1"/>
    </source>
</evidence>